<proteinExistence type="predicted"/>
<sequence>MLDGDNAPPEALPDVEDESADEPTSQSSQWEGNKVYKDVITNY</sequence>
<evidence type="ECO:0000256" key="1">
    <source>
        <dbReference type="SAM" id="MobiDB-lite"/>
    </source>
</evidence>
<feature type="compositionally biased region" description="Polar residues" evidence="1">
    <location>
        <begin position="22"/>
        <end position="31"/>
    </location>
</feature>
<reference evidence="3" key="1">
    <citation type="journal article" date="2017" name="Nat. Ecol. Evol.">
        <title>Genome expansion and lineage-specific genetic innovations in the forest pathogenic fungi Armillaria.</title>
        <authorList>
            <person name="Sipos G."/>
            <person name="Prasanna A.N."/>
            <person name="Walter M.C."/>
            <person name="O'Connor E."/>
            <person name="Balint B."/>
            <person name="Krizsan K."/>
            <person name="Kiss B."/>
            <person name="Hess J."/>
            <person name="Varga T."/>
            <person name="Slot J."/>
            <person name="Riley R."/>
            <person name="Boka B."/>
            <person name="Rigling D."/>
            <person name="Barry K."/>
            <person name="Lee J."/>
            <person name="Mihaltcheva S."/>
            <person name="LaButti K."/>
            <person name="Lipzen A."/>
            <person name="Waldron R."/>
            <person name="Moloney N.M."/>
            <person name="Sperisen C."/>
            <person name="Kredics L."/>
            <person name="Vagvoelgyi C."/>
            <person name="Patrignani A."/>
            <person name="Fitzpatrick D."/>
            <person name="Nagy I."/>
            <person name="Doyle S."/>
            <person name="Anderson J.B."/>
            <person name="Grigoriev I.V."/>
            <person name="Gueldener U."/>
            <person name="Muensterkoetter M."/>
            <person name="Nagy L.G."/>
        </authorList>
    </citation>
    <scope>NUCLEOTIDE SEQUENCE [LARGE SCALE GENOMIC DNA]</scope>
    <source>
        <strain evidence="3">C18/9</strain>
    </source>
</reference>
<dbReference type="Proteomes" id="UP000219338">
    <property type="component" value="Unassembled WGS sequence"/>
</dbReference>
<feature type="region of interest" description="Disordered" evidence="1">
    <location>
        <begin position="1"/>
        <end position="43"/>
    </location>
</feature>
<evidence type="ECO:0000313" key="3">
    <source>
        <dbReference type="Proteomes" id="UP000219338"/>
    </source>
</evidence>
<protein>
    <submittedName>
        <fullName evidence="2">Uncharacterized protein</fullName>
    </submittedName>
</protein>
<name>A0A284RUD3_ARMOS</name>
<evidence type="ECO:0000313" key="2">
    <source>
        <dbReference type="EMBL" id="SJL12381.1"/>
    </source>
</evidence>
<keyword evidence="3" id="KW-1185">Reference proteome</keyword>
<organism evidence="2 3">
    <name type="scientific">Armillaria ostoyae</name>
    <name type="common">Armillaria root rot fungus</name>
    <dbReference type="NCBI Taxonomy" id="47428"/>
    <lineage>
        <taxon>Eukaryota</taxon>
        <taxon>Fungi</taxon>
        <taxon>Dikarya</taxon>
        <taxon>Basidiomycota</taxon>
        <taxon>Agaricomycotina</taxon>
        <taxon>Agaricomycetes</taxon>
        <taxon>Agaricomycetidae</taxon>
        <taxon>Agaricales</taxon>
        <taxon>Marasmiineae</taxon>
        <taxon>Physalacriaceae</taxon>
        <taxon>Armillaria</taxon>
    </lineage>
</organism>
<dbReference type="OrthoDB" id="10295182at2759"/>
<dbReference type="AlphaFoldDB" id="A0A284RUD3"/>
<accession>A0A284RUD3</accession>
<dbReference type="EMBL" id="FUEG01000017">
    <property type="protein sequence ID" value="SJL12381.1"/>
    <property type="molecule type" value="Genomic_DNA"/>
</dbReference>
<gene>
    <name evidence="2" type="ORF">ARMOST_15807</name>
</gene>